<evidence type="ECO:0000313" key="4">
    <source>
        <dbReference type="Proteomes" id="UP000239290"/>
    </source>
</evidence>
<comment type="caution">
    <text evidence="3">The sequence shown here is derived from an EMBL/GenBank/DDBJ whole genome shotgun (WGS) entry which is preliminary data.</text>
</comment>
<dbReference type="PANTHER" id="PTHR42793:SF1">
    <property type="entry name" value="PEPTIDYL-LYSINE N-ACETYLTRANSFERASE PATZ"/>
    <property type="match status" value="1"/>
</dbReference>
<organism evidence="3 4">
    <name type="scientific">Rhodococcus opacus</name>
    <name type="common">Nocardia opaca</name>
    <dbReference type="NCBI Taxonomy" id="37919"/>
    <lineage>
        <taxon>Bacteria</taxon>
        <taxon>Bacillati</taxon>
        <taxon>Actinomycetota</taxon>
        <taxon>Actinomycetes</taxon>
        <taxon>Mycobacteriales</taxon>
        <taxon>Nocardiaceae</taxon>
        <taxon>Rhodococcus</taxon>
    </lineage>
</organism>
<dbReference type="InterPro" id="IPR032875">
    <property type="entry name" value="Succ_CoA_lig_flav_dom"/>
</dbReference>
<dbReference type="Gene3D" id="3.40.50.720">
    <property type="entry name" value="NAD(P)-binding Rossmann-like Domain"/>
    <property type="match status" value="1"/>
</dbReference>
<dbReference type="AlphaFoldDB" id="A0A2S8J244"/>
<evidence type="ECO:0008006" key="5">
    <source>
        <dbReference type="Google" id="ProtNLM"/>
    </source>
</evidence>
<evidence type="ECO:0000259" key="1">
    <source>
        <dbReference type="Pfam" id="PF13380"/>
    </source>
</evidence>
<dbReference type="InterPro" id="IPR016102">
    <property type="entry name" value="Succinyl-CoA_synth-like"/>
</dbReference>
<dbReference type="Gene3D" id="3.40.50.261">
    <property type="entry name" value="Succinyl-CoA synthetase domains"/>
    <property type="match status" value="2"/>
</dbReference>
<accession>A0A2S8J244</accession>
<gene>
    <name evidence="3" type="ORF">C5613_26555</name>
</gene>
<dbReference type="InterPro" id="IPR036291">
    <property type="entry name" value="NAD(P)-bd_dom_sf"/>
</dbReference>
<protein>
    <recommendedName>
        <fullName evidence="5">Acyl-CoA synthetase (NDP forming)</fullName>
    </recommendedName>
</protein>
<dbReference type="Proteomes" id="UP000239290">
    <property type="component" value="Unassembled WGS sequence"/>
</dbReference>
<dbReference type="Pfam" id="PF13607">
    <property type="entry name" value="Succ_CoA_lig"/>
    <property type="match status" value="1"/>
</dbReference>
<dbReference type="Gene3D" id="3.30.1490.20">
    <property type="entry name" value="ATP-grasp fold, A domain"/>
    <property type="match status" value="1"/>
</dbReference>
<proteinExistence type="predicted"/>
<dbReference type="InterPro" id="IPR003781">
    <property type="entry name" value="CoA-bd"/>
</dbReference>
<evidence type="ECO:0000313" key="3">
    <source>
        <dbReference type="EMBL" id="PQP21134.1"/>
    </source>
</evidence>
<dbReference type="SUPFAM" id="SSF51735">
    <property type="entry name" value="NAD(P)-binding Rossmann-fold domains"/>
    <property type="match status" value="1"/>
</dbReference>
<dbReference type="SUPFAM" id="SSF56059">
    <property type="entry name" value="Glutathione synthetase ATP-binding domain-like"/>
    <property type="match status" value="1"/>
</dbReference>
<reference evidence="4" key="1">
    <citation type="submission" date="2018-02" db="EMBL/GenBank/DDBJ databases">
        <title>Draft genome sequencing of Rhodococcus opacus KU647198.</title>
        <authorList>
            <person name="Zheng B.-X."/>
        </authorList>
    </citation>
    <scope>NUCLEOTIDE SEQUENCE [LARGE SCALE GENOMIC DNA]</scope>
    <source>
        <strain evidence="4">04-OD7</strain>
    </source>
</reference>
<dbReference type="EMBL" id="PUIO01000037">
    <property type="protein sequence ID" value="PQP21134.1"/>
    <property type="molecule type" value="Genomic_DNA"/>
</dbReference>
<dbReference type="Pfam" id="PF13380">
    <property type="entry name" value="CoA_binding_2"/>
    <property type="match status" value="1"/>
</dbReference>
<dbReference type="Pfam" id="PF13549">
    <property type="entry name" value="ATP-grasp_5"/>
    <property type="match status" value="1"/>
</dbReference>
<dbReference type="GO" id="GO:0005524">
    <property type="term" value="F:ATP binding"/>
    <property type="evidence" value="ECO:0007669"/>
    <property type="project" value="InterPro"/>
</dbReference>
<dbReference type="SUPFAM" id="SSF52210">
    <property type="entry name" value="Succinyl-CoA synthetase domains"/>
    <property type="match status" value="2"/>
</dbReference>
<sequence>MKIQTLPEVQSDSDRIDLVREFLEVRSACLVGASDGKTNPWSFNARMTRAVLNAKLDRLQLVGRSRGDIEGVPVVDSVLETSGQPGDLCVLVVRASDVIATIREAHSVGWDHFLIISELGEQQRADLAALIPDSIRVWGPNCVGYTVSGSALTFMATDEKYVADGNRSNLALLSQSGGALGTMAPLVEETGLNVSHLLSVGEEADLGIEDVLDYFAEAGVTDGAVVFVEEARRPDAFLRAVGRCTAKGLPVVVVKVGKSAVAQQAAQDHTGALAGDWDEFAAAVRHSGGVVADSFRDAANIAALLVNNNGRRPGPNTVVFTTSGGSGALAADLIDESALRLSPLSESASALQALNSRNSTLNPFDSATGGGTPKILKEYLQAIDTDPSVDSLLFLTSGNIYGEFICDQLTSGLPSKPIVFVSAQVEPGLQKQLNDNAVLVVDDVGDAVRWLSTSSASTPIPAVDKAVFDDSQDDSTGEEWLTYTEGTTLLARAGISRPSTTWLTRGDELADSPPLTYPVVVKGGNLRGHKALYGGVRTGVRDRDQLLEVIGEMSALFPQLVIEAHAPSGAEVLVTAKAGPFGGMLVIGFGGKHADALGNQVVLSRRSTAPEIVDAVRATPLYTYLGSTIGDALAGAQLIADLSVQLSAVLDSDSLDSIELNPVVVTPDAAYACDIKGRRREGSVPAGSAALV</sequence>
<evidence type="ECO:0000259" key="2">
    <source>
        <dbReference type="Pfam" id="PF13607"/>
    </source>
</evidence>
<name>A0A2S8J244_RHOOP</name>
<dbReference type="Gene3D" id="3.30.470.20">
    <property type="entry name" value="ATP-grasp fold, B domain"/>
    <property type="match status" value="1"/>
</dbReference>
<dbReference type="RefSeq" id="WP_105418976.1">
    <property type="nucleotide sequence ID" value="NZ_PUIO01000037.1"/>
</dbReference>
<dbReference type="InterPro" id="IPR013815">
    <property type="entry name" value="ATP_grasp_subdomain_1"/>
</dbReference>
<feature type="domain" description="Succinyl-CoA synthetase-like flavodoxin" evidence="2">
    <location>
        <begin position="168"/>
        <end position="305"/>
    </location>
</feature>
<feature type="domain" description="CoA-binding" evidence="1">
    <location>
        <begin position="27"/>
        <end position="145"/>
    </location>
</feature>
<dbReference type="PANTHER" id="PTHR42793">
    <property type="entry name" value="COA BINDING DOMAIN CONTAINING PROTEIN"/>
    <property type="match status" value="1"/>
</dbReference>